<feature type="compositionally biased region" description="Polar residues" evidence="1">
    <location>
        <begin position="1"/>
        <end position="13"/>
    </location>
</feature>
<dbReference type="AlphaFoldDB" id="U4LVA9"/>
<accession>U4LVA9</accession>
<feature type="region of interest" description="Disordered" evidence="1">
    <location>
        <begin position="1"/>
        <end position="66"/>
    </location>
</feature>
<dbReference type="Proteomes" id="UP000018144">
    <property type="component" value="Unassembled WGS sequence"/>
</dbReference>
<sequence length="66" mass="7156">MSSSQNVPTTRTPKPSGKATSAEEGIRRTRRNTIAIIEGNNTPLPEDQSGLEQSIADPMRTGAIYR</sequence>
<name>U4LVA9_PYROM</name>
<dbReference type="EMBL" id="HF936527">
    <property type="protein sequence ID" value="CCX34417.1"/>
    <property type="molecule type" value="Genomic_DNA"/>
</dbReference>
<evidence type="ECO:0000256" key="1">
    <source>
        <dbReference type="SAM" id="MobiDB-lite"/>
    </source>
</evidence>
<protein>
    <submittedName>
        <fullName evidence="2">Uncharacterized protein</fullName>
    </submittedName>
</protein>
<reference evidence="2 3" key="1">
    <citation type="journal article" date="2013" name="PLoS Genet.">
        <title>The genome and development-dependent transcriptomes of Pyronema confluens: a window into fungal evolution.</title>
        <authorList>
            <person name="Traeger S."/>
            <person name="Altegoer F."/>
            <person name="Freitag M."/>
            <person name="Gabaldon T."/>
            <person name="Kempken F."/>
            <person name="Kumar A."/>
            <person name="Marcet-Houben M."/>
            <person name="Poggeler S."/>
            <person name="Stajich J.E."/>
            <person name="Nowrousian M."/>
        </authorList>
    </citation>
    <scope>NUCLEOTIDE SEQUENCE [LARGE SCALE GENOMIC DNA]</scope>
    <source>
        <strain evidence="3">CBS 100304</strain>
        <tissue evidence="2">Vegetative mycelium</tissue>
    </source>
</reference>
<evidence type="ECO:0000313" key="2">
    <source>
        <dbReference type="EMBL" id="CCX34417.1"/>
    </source>
</evidence>
<evidence type="ECO:0000313" key="3">
    <source>
        <dbReference type="Proteomes" id="UP000018144"/>
    </source>
</evidence>
<keyword evidence="3" id="KW-1185">Reference proteome</keyword>
<proteinExistence type="predicted"/>
<gene>
    <name evidence="2" type="ORF">PCON_03629</name>
</gene>
<organism evidence="2 3">
    <name type="scientific">Pyronema omphalodes (strain CBS 100304)</name>
    <name type="common">Pyronema confluens</name>
    <dbReference type="NCBI Taxonomy" id="1076935"/>
    <lineage>
        <taxon>Eukaryota</taxon>
        <taxon>Fungi</taxon>
        <taxon>Dikarya</taxon>
        <taxon>Ascomycota</taxon>
        <taxon>Pezizomycotina</taxon>
        <taxon>Pezizomycetes</taxon>
        <taxon>Pezizales</taxon>
        <taxon>Pyronemataceae</taxon>
        <taxon>Pyronema</taxon>
    </lineage>
</organism>